<dbReference type="GO" id="GO:0005856">
    <property type="term" value="C:cytoskeleton"/>
    <property type="evidence" value="ECO:0007669"/>
    <property type="project" value="UniProtKB-SubCell"/>
</dbReference>
<keyword evidence="4" id="KW-0479">Metal-binding</keyword>
<evidence type="ECO:0000259" key="12">
    <source>
        <dbReference type="PROSITE" id="PS50178"/>
    </source>
</evidence>
<dbReference type="InterPro" id="IPR051092">
    <property type="entry name" value="FYVE_RhoGEF_PH"/>
</dbReference>
<dbReference type="SUPFAM" id="SSF48065">
    <property type="entry name" value="DBL homology domain (DH-domain)"/>
    <property type="match status" value="1"/>
</dbReference>
<evidence type="ECO:0000256" key="7">
    <source>
        <dbReference type="ARBA" id="ARBA00023212"/>
    </source>
</evidence>
<comment type="caution">
    <text evidence="13">The sequence shown here is derived from an EMBL/GenBank/DDBJ whole genome shotgun (WGS) entry which is preliminary data.</text>
</comment>
<feature type="region of interest" description="Disordered" evidence="9">
    <location>
        <begin position="90"/>
        <end position="111"/>
    </location>
</feature>
<dbReference type="InterPro" id="IPR013083">
    <property type="entry name" value="Znf_RING/FYVE/PHD"/>
</dbReference>
<accession>A0A2G8SBX2</accession>
<feature type="domain" description="FYVE-type" evidence="12">
    <location>
        <begin position="571"/>
        <end position="633"/>
    </location>
</feature>
<feature type="domain" description="DH" evidence="11">
    <location>
        <begin position="115"/>
        <end position="309"/>
    </location>
</feature>
<evidence type="ECO:0000256" key="4">
    <source>
        <dbReference type="ARBA" id="ARBA00022723"/>
    </source>
</evidence>
<gene>
    <name evidence="13" type="ORF">GSI_05940</name>
</gene>
<dbReference type="Gene3D" id="3.30.40.10">
    <property type="entry name" value="Zinc/RING finger domain, C3HC4 (zinc finger)"/>
    <property type="match status" value="1"/>
</dbReference>
<evidence type="ECO:0000256" key="2">
    <source>
        <dbReference type="ARBA" id="ARBA00022490"/>
    </source>
</evidence>
<dbReference type="EMBL" id="AYKW01000012">
    <property type="protein sequence ID" value="PIL31242.1"/>
    <property type="molecule type" value="Genomic_DNA"/>
</dbReference>
<evidence type="ECO:0000313" key="14">
    <source>
        <dbReference type="Proteomes" id="UP000230002"/>
    </source>
</evidence>
<keyword evidence="6" id="KW-0862">Zinc</keyword>
<keyword evidence="7" id="KW-0206">Cytoskeleton</keyword>
<dbReference type="SUPFAM" id="SSF57903">
    <property type="entry name" value="FYVE/PHD zinc finger"/>
    <property type="match status" value="1"/>
</dbReference>
<evidence type="ECO:0000256" key="3">
    <source>
        <dbReference type="ARBA" id="ARBA00022658"/>
    </source>
</evidence>
<dbReference type="InterPro" id="IPR001849">
    <property type="entry name" value="PH_domain"/>
</dbReference>
<dbReference type="InterPro" id="IPR000306">
    <property type="entry name" value="Znf_FYVE"/>
</dbReference>
<feature type="compositionally biased region" description="Basic and acidic residues" evidence="9">
    <location>
        <begin position="763"/>
        <end position="776"/>
    </location>
</feature>
<dbReference type="InterPro" id="IPR011993">
    <property type="entry name" value="PH-like_dom_sf"/>
</dbReference>
<dbReference type="GO" id="GO:0008270">
    <property type="term" value="F:zinc ion binding"/>
    <property type="evidence" value="ECO:0007669"/>
    <property type="project" value="UniProtKB-KW"/>
</dbReference>
<feature type="region of interest" description="Disordered" evidence="9">
    <location>
        <begin position="800"/>
        <end position="821"/>
    </location>
</feature>
<evidence type="ECO:0000256" key="6">
    <source>
        <dbReference type="ARBA" id="ARBA00022833"/>
    </source>
</evidence>
<dbReference type="Pfam" id="PF01363">
    <property type="entry name" value="FYVE"/>
    <property type="match status" value="1"/>
</dbReference>
<keyword evidence="14" id="KW-1185">Reference proteome</keyword>
<dbReference type="Gene3D" id="1.20.900.10">
    <property type="entry name" value="Dbl homology (DH) domain"/>
    <property type="match status" value="1"/>
</dbReference>
<evidence type="ECO:0000313" key="13">
    <source>
        <dbReference type="EMBL" id="PIL31242.1"/>
    </source>
</evidence>
<dbReference type="OrthoDB" id="660555at2759"/>
<keyword evidence="5 8" id="KW-0863">Zinc-finger</keyword>
<evidence type="ECO:0000256" key="5">
    <source>
        <dbReference type="ARBA" id="ARBA00022771"/>
    </source>
</evidence>
<dbReference type="STRING" id="1077348.A0A2G8SBX2"/>
<dbReference type="PROSITE" id="PS50178">
    <property type="entry name" value="ZF_FYVE"/>
    <property type="match status" value="1"/>
</dbReference>
<dbReference type="PROSITE" id="PS50003">
    <property type="entry name" value="PH_DOMAIN"/>
    <property type="match status" value="1"/>
</dbReference>
<dbReference type="InterPro" id="IPR017455">
    <property type="entry name" value="Znf_FYVE-rel"/>
</dbReference>
<dbReference type="PROSITE" id="PS50010">
    <property type="entry name" value="DH_2"/>
    <property type="match status" value="1"/>
</dbReference>
<dbReference type="AlphaFoldDB" id="A0A2G8SBX2"/>
<keyword evidence="3" id="KW-0344">Guanine-nucleotide releasing factor</keyword>
<sequence length="886" mass="97796">MALLSSQSAMVQFPSSGAELHPSTSLDLNYQRPTYLPFRRISLPSAPNLQNRQSIVSTVSFDSLPEEDRGAVPVTPVVIRNAVKAPKLRPSSVDISRRAQRRRESRAADEQREAKRRKVIAEFYETEKSYLDGLELIHSHFLTPIIASLDTPYPLLNRAELTSIFSNFIDIWNLHRSFYTSLTIFLDSSASVRARELPPPLSPVLLAHFPYLSLYTPFVSSFTDALASYAALLRNSSAFANFISTQEADPRCGKLKFRDWLLTIVQRCPRYLLLLKDMISCTDPDDPEYASLTAVHTLVAKITMSLNTSLHTHAQTLSLLALQRNTANLPFQLISPGRTFLKRASLLQLEGSTPKEREFLLFSDCVIWLASADGDVFSDKWSGSPYSSAAGPAPSSSTPDLLRVRTKSGDDPSGQSQLLQSPEGMMKKRQSMLQLRLNASPRKKRQASSAVDDRWVYKGHVELVDLEVVVSTPATEDTPQRGFELLSPHQSFAVYALGEDERDEWVAAIRNAKSSLLVSLSVMQLNSTLTSSSSTNHLRRTLQALPYAPEDSSKPKRGKVEHFVPAVWVPDGKAESCMRCGRTFGWRRRRHHCRLCGRCVCGSCSGKTFFIVDSSAKDSKSARACESCYDTVFPLLEQPSDPAVTVTAGTIHSHFTLSGLKSMPSLLLNDVGAASSASALMAIDLDSPKRALTRIEDESESPLLTPDEPPSPPAVALAAMRVRPKPAPRPKSYVQLLEEFQEREAAPVNVVTPTPTHSPRASRFSERSTMDETHGPLDERDEEALLLADNDARGLPAAVARTRSSPPVTPRKEDTARRHKRFSLPAVALQTSPVTARPHSEGKGHHRFSLVLGRSAGAVREEDSPGRLRHSVVAGRLNELLGRGKD</sequence>
<dbReference type="InterPro" id="IPR000219">
    <property type="entry name" value="DH_dom"/>
</dbReference>
<dbReference type="SMART" id="SM00064">
    <property type="entry name" value="FYVE"/>
    <property type="match status" value="1"/>
</dbReference>
<dbReference type="CDD" id="cd00160">
    <property type="entry name" value="RhoGEF"/>
    <property type="match status" value="1"/>
</dbReference>
<dbReference type="InterPro" id="IPR035899">
    <property type="entry name" value="DBL_dom_sf"/>
</dbReference>
<evidence type="ECO:0000256" key="9">
    <source>
        <dbReference type="SAM" id="MobiDB-lite"/>
    </source>
</evidence>
<dbReference type="Gene3D" id="2.30.29.30">
    <property type="entry name" value="Pleckstrin-homology domain (PH domain)/Phosphotyrosine-binding domain (PTB)"/>
    <property type="match status" value="1"/>
</dbReference>
<keyword evidence="2" id="KW-0963">Cytoplasm</keyword>
<feature type="region of interest" description="Disordered" evidence="9">
    <location>
        <begin position="750"/>
        <end position="776"/>
    </location>
</feature>
<name>A0A2G8SBX2_9APHY</name>
<feature type="region of interest" description="Disordered" evidence="9">
    <location>
        <begin position="387"/>
        <end position="425"/>
    </location>
</feature>
<evidence type="ECO:0000256" key="8">
    <source>
        <dbReference type="PROSITE-ProRule" id="PRU00091"/>
    </source>
</evidence>
<protein>
    <submittedName>
        <fullName evidence="13">Uncharacterized protein</fullName>
    </submittedName>
</protein>
<reference evidence="13 14" key="1">
    <citation type="journal article" date="2015" name="Sci. Rep.">
        <title>Chromosome-level genome map provides insights into diverse defense mechanisms in the medicinal fungus Ganoderma sinense.</title>
        <authorList>
            <person name="Zhu Y."/>
            <person name="Xu J."/>
            <person name="Sun C."/>
            <person name="Zhou S."/>
            <person name="Xu H."/>
            <person name="Nelson D.R."/>
            <person name="Qian J."/>
            <person name="Song J."/>
            <person name="Luo H."/>
            <person name="Xiang L."/>
            <person name="Li Y."/>
            <person name="Xu Z."/>
            <person name="Ji A."/>
            <person name="Wang L."/>
            <person name="Lu S."/>
            <person name="Hayward A."/>
            <person name="Sun W."/>
            <person name="Li X."/>
            <person name="Schwartz D.C."/>
            <person name="Wang Y."/>
            <person name="Chen S."/>
        </authorList>
    </citation>
    <scope>NUCLEOTIDE SEQUENCE [LARGE SCALE GENOMIC DNA]</scope>
    <source>
        <strain evidence="13 14">ZZ0214-1</strain>
    </source>
</reference>
<evidence type="ECO:0000256" key="1">
    <source>
        <dbReference type="ARBA" id="ARBA00004245"/>
    </source>
</evidence>
<dbReference type="SMART" id="SM00325">
    <property type="entry name" value="RhoGEF"/>
    <property type="match status" value="1"/>
</dbReference>
<dbReference type="GO" id="GO:0005085">
    <property type="term" value="F:guanyl-nucleotide exchange factor activity"/>
    <property type="evidence" value="ECO:0007669"/>
    <property type="project" value="UniProtKB-KW"/>
</dbReference>
<dbReference type="PANTHER" id="PTHR12673:SF159">
    <property type="entry name" value="LD03170P"/>
    <property type="match status" value="1"/>
</dbReference>
<evidence type="ECO:0000259" key="10">
    <source>
        <dbReference type="PROSITE" id="PS50003"/>
    </source>
</evidence>
<proteinExistence type="predicted"/>
<feature type="domain" description="PH" evidence="10">
    <location>
        <begin position="339"/>
        <end position="514"/>
    </location>
</feature>
<dbReference type="InterPro" id="IPR011011">
    <property type="entry name" value="Znf_FYVE_PHD"/>
</dbReference>
<dbReference type="Proteomes" id="UP000230002">
    <property type="component" value="Unassembled WGS sequence"/>
</dbReference>
<evidence type="ECO:0000259" key="11">
    <source>
        <dbReference type="PROSITE" id="PS50010"/>
    </source>
</evidence>
<dbReference type="SMART" id="SM00233">
    <property type="entry name" value="PH"/>
    <property type="match status" value="1"/>
</dbReference>
<dbReference type="PANTHER" id="PTHR12673">
    <property type="entry name" value="FACIOGENITAL DYSPLASIA PROTEIN"/>
    <property type="match status" value="1"/>
</dbReference>
<organism evidence="13 14">
    <name type="scientific">Ganoderma sinense ZZ0214-1</name>
    <dbReference type="NCBI Taxonomy" id="1077348"/>
    <lineage>
        <taxon>Eukaryota</taxon>
        <taxon>Fungi</taxon>
        <taxon>Dikarya</taxon>
        <taxon>Basidiomycota</taxon>
        <taxon>Agaricomycotina</taxon>
        <taxon>Agaricomycetes</taxon>
        <taxon>Polyporales</taxon>
        <taxon>Polyporaceae</taxon>
        <taxon>Ganoderma</taxon>
    </lineage>
</organism>
<dbReference type="Pfam" id="PF00621">
    <property type="entry name" value="RhoGEF"/>
    <property type="match status" value="1"/>
</dbReference>
<dbReference type="GO" id="GO:0005737">
    <property type="term" value="C:cytoplasm"/>
    <property type="evidence" value="ECO:0007669"/>
    <property type="project" value="TreeGrafter"/>
</dbReference>
<dbReference type="SUPFAM" id="SSF50729">
    <property type="entry name" value="PH domain-like"/>
    <property type="match status" value="1"/>
</dbReference>
<comment type="subcellular location">
    <subcellularLocation>
        <location evidence="1">Cytoplasm</location>
        <location evidence="1">Cytoskeleton</location>
    </subcellularLocation>
</comment>
<feature type="compositionally biased region" description="Low complexity" evidence="9">
    <location>
        <begin position="387"/>
        <end position="397"/>
    </location>
</feature>